<name>A0A939IM92_9ALTE</name>
<evidence type="ECO:0000313" key="3">
    <source>
        <dbReference type="Proteomes" id="UP000664654"/>
    </source>
</evidence>
<gene>
    <name evidence="2" type="ORF">J0A66_07470</name>
</gene>
<dbReference type="RefSeq" id="WP_206573164.1">
    <property type="nucleotide sequence ID" value="NZ_JAFKCV010000003.1"/>
</dbReference>
<dbReference type="EMBL" id="JAFKCV010000003">
    <property type="protein sequence ID" value="MBN7825058.1"/>
    <property type="molecule type" value="Genomic_DNA"/>
</dbReference>
<organism evidence="2 3">
    <name type="scientific">Bowmanella dokdonensis</name>
    <dbReference type="NCBI Taxonomy" id="751969"/>
    <lineage>
        <taxon>Bacteria</taxon>
        <taxon>Pseudomonadati</taxon>
        <taxon>Pseudomonadota</taxon>
        <taxon>Gammaproteobacteria</taxon>
        <taxon>Alteromonadales</taxon>
        <taxon>Alteromonadaceae</taxon>
        <taxon>Bowmanella</taxon>
    </lineage>
</organism>
<dbReference type="Proteomes" id="UP000664654">
    <property type="component" value="Unassembled WGS sequence"/>
</dbReference>
<evidence type="ECO:0008006" key="4">
    <source>
        <dbReference type="Google" id="ProtNLM"/>
    </source>
</evidence>
<proteinExistence type="predicted"/>
<feature type="chain" id="PRO_5037612938" description="PEP-CTERM protein-sorting domain-containing protein" evidence="1">
    <location>
        <begin position="22"/>
        <end position="225"/>
    </location>
</feature>
<sequence length="225" mass="24041">MKRYSKLLLPLCLLLTLPVQAALITNGDFQSCDLGGWNLDTDGLGDQGATGDFAVENNAGHCRALLTVDDGQNASAFFANTLYQELDLSVAAGQSLWLSFDWEFFGTDGDPLSGDFFNISLNDGLGNLYGADGQLGALLQSSLEGQSSYGSGSLNILLDSSFYNQSGWFLDFTLQEGFAIGDGLFSTLAIDNVSLRAVSVQVSEPALPALMLLGILALCMRRRIN</sequence>
<dbReference type="AlphaFoldDB" id="A0A939IM92"/>
<evidence type="ECO:0000313" key="2">
    <source>
        <dbReference type="EMBL" id="MBN7825058.1"/>
    </source>
</evidence>
<keyword evidence="1" id="KW-0732">Signal</keyword>
<comment type="caution">
    <text evidence="2">The sequence shown here is derived from an EMBL/GenBank/DDBJ whole genome shotgun (WGS) entry which is preliminary data.</text>
</comment>
<keyword evidence="3" id="KW-1185">Reference proteome</keyword>
<protein>
    <recommendedName>
        <fullName evidence="4">PEP-CTERM protein-sorting domain-containing protein</fullName>
    </recommendedName>
</protein>
<reference evidence="2" key="1">
    <citation type="submission" date="2021-03" db="EMBL/GenBank/DDBJ databases">
        <title>novel species isolated from a fishpond in China.</title>
        <authorList>
            <person name="Lu H."/>
            <person name="Cai Z."/>
        </authorList>
    </citation>
    <scope>NUCLEOTIDE SEQUENCE</scope>
    <source>
        <strain evidence="2">JCM 30855</strain>
    </source>
</reference>
<feature type="signal peptide" evidence="1">
    <location>
        <begin position="1"/>
        <end position="21"/>
    </location>
</feature>
<accession>A0A939IM92</accession>
<evidence type="ECO:0000256" key="1">
    <source>
        <dbReference type="SAM" id="SignalP"/>
    </source>
</evidence>